<keyword evidence="1" id="KW-0175">Coiled coil</keyword>
<dbReference type="Proteomes" id="UP000255303">
    <property type="component" value="Unassembled WGS sequence"/>
</dbReference>
<sequence length="472" mass="50400">MKMNKIAVSIFAACTFSVAAPTFALEDSLIASSEPKIQDPYASDPSNSPWAMSMENVTTYGGKVVSGAGALIEGTGKQFNSYTPYFPDRTTALSGYGSTQVGVGCDGINLGGVIDGQLAQYQQMVEAFIQNAPTLAIMYLAYSQPTVKAVIDELNNVGQFGLDLTNMSCSGVRAIADKAAEEKVQAMAEARCTAEAGYKDPECMSDDGLLSNVAGVMKDTKQKVTERSSQYLGKVSSATGGLVSFNTGGNGSSGSGSGSNGNTPGSTNNGVRAKACSNIDSEGLRTMILAASGIPCDDIKNYGPLLPDYKISDNGESGVIPRTMTLRKYAADLVVSYEGWITEVMSADEDTFVNSAGFKAIYNRTGVAITRMQHRKLAKLMNSESDRQNQAQGLAMIQNLAQLIALKDLNNVVNTLEIAVLTGIQNQPDDQVLSDLRKRQYVHSIESLKSELDNLTQEINWDLKRNELVHAS</sequence>
<feature type="compositionally biased region" description="Low complexity" evidence="2">
    <location>
        <begin position="260"/>
        <end position="270"/>
    </location>
</feature>
<dbReference type="EMBL" id="UGUV01000003">
    <property type="protein sequence ID" value="SUE72366.1"/>
    <property type="molecule type" value="Genomic_DNA"/>
</dbReference>
<name>A0A379PJA4_ECTOL</name>
<feature type="signal peptide" evidence="3">
    <location>
        <begin position="1"/>
        <end position="24"/>
    </location>
</feature>
<evidence type="ECO:0000256" key="2">
    <source>
        <dbReference type="SAM" id="MobiDB-lite"/>
    </source>
</evidence>
<protein>
    <recommendedName>
        <fullName evidence="6">Conjugal transfer protein TraH</fullName>
    </recommendedName>
</protein>
<evidence type="ECO:0000256" key="3">
    <source>
        <dbReference type="SAM" id="SignalP"/>
    </source>
</evidence>
<organism evidence="4 5">
    <name type="scientific">Ectopseudomonas oleovorans</name>
    <name type="common">Pseudomonas oleovorans</name>
    <dbReference type="NCBI Taxonomy" id="301"/>
    <lineage>
        <taxon>Bacteria</taxon>
        <taxon>Pseudomonadati</taxon>
        <taxon>Pseudomonadota</taxon>
        <taxon>Gammaproteobacteria</taxon>
        <taxon>Pseudomonadales</taxon>
        <taxon>Pseudomonadaceae</taxon>
        <taxon>Ectopseudomonas</taxon>
    </lineage>
</organism>
<keyword evidence="3" id="KW-0732">Signal</keyword>
<reference evidence="4 5" key="1">
    <citation type="submission" date="2018-06" db="EMBL/GenBank/DDBJ databases">
        <authorList>
            <consortium name="Pathogen Informatics"/>
            <person name="Doyle S."/>
        </authorList>
    </citation>
    <scope>NUCLEOTIDE SEQUENCE [LARGE SCALE GENOMIC DNA]</scope>
    <source>
        <strain evidence="4 5">NCTC10692</strain>
    </source>
</reference>
<evidence type="ECO:0000313" key="4">
    <source>
        <dbReference type="EMBL" id="SUE72366.1"/>
    </source>
</evidence>
<evidence type="ECO:0000313" key="5">
    <source>
        <dbReference type="Proteomes" id="UP000255303"/>
    </source>
</evidence>
<feature type="coiled-coil region" evidence="1">
    <location>
        <begin position="438"/>
        <end position="465"/>
    </location>
</feature>
<dbReference type="AlphaFoldDB" id="A0A379PJA4"/>
<gene>
    <name evidence="4" type="ORF">NCTC10692_04521</name>
</gene>
<evidence type="ECO:0000256" key="1">
    <source>
        <dbReference type="SAM" id="Coils"/>
    </source>
</evidence>
<feature type="chain" id="PRO_5016821926" description="Conjugal transfer protein TraH" evidence="3">
    <location>
        <begin position="25"/>
        <end position="472"/>
    </location>
</feature>
<accession>A0A379PJA4</accession>
<evidence type="ECO:0008006" key="6">
    <source>
        <dbReference type="Google" id="ProtNLM"/>
    </source>
</evidence>
<proteinExistence type="predicted"/>
<feature type="compositionally biased region" description="Gly residues" evidence="2">
    <location>
        <begin position="248"/>
        <end position="259"/>
    </location>
</feature>
<feature type="region of interest" description="Disordered" evidence="2">
    <location>
        <begin position="246"/>
        <end position="273"/>
    </location>
</feature>